<reference evidence="2 3" key="1">
    <citation type="journal article" date="2010" name="ChemBioChem">
        <title>Cloning and characterization of the biosynthetic gene cluster of 16-membered macrolide antibiotic FD-891: involvement of a dual functional cytochrome P450 monooxygenase catalyzing epoxidation and hydroxylation.</title>
        <authorList>
            <person name="Kudo F."/>
            <person name="Motegi A."/>
            <person name="Mizoue K."/>
            <person name="Eguchi T."/>
        </authorList>
    </citation>
    <scope>NUCLEOTIDE SEQUENCE [LARGE SCALE GENOMIC DNA]</scope>
    <source>
        <strain evidence="2 3">A-8890</strain>
    </source>
</reference>
<dbReference type="EMBL" id="AP018448">
    <property type="protein sequence ID" value="BBC30721.1"/>
    <property type="molecule type" value="Genomic_DNA"/>
</dbReference>
<dbReference type="Proteomes" id="UP001321542">
    <property type="component" value="Chromosome"/>
</dbReference>
<evidence type="ECO:0000256" key="1">
    <source>
        <dbReference type="SAM" id="MobiDB-lite"/>
    </source>
</evidence>
<feature type="compositionally biased region" description="Polar residues" evidence="1">
    <location>
        <begin position="85"/>
        <end position="96"/>
    </location>
</feature>
<evidence type="ECO:0000313" key="2">
    <source>
        <dbReference type="EMBL" id="BBC30721.1"/>
    </source>
</evidence>
<sequence length="117" mass="12974">MTTCLSSRWVTGDCWLGCTRTDLPVIWLGPVQWDGQHAPFMTCEDCLNRLKAQALTYFMGGSSPPSYGGKHHATDHRLPEATDVSRPSSPDPNISSRPPRRAGAEKETARGKRPRHD</sequence>
<name>A0ABM7F4L8_9ACTN</name>
<accession>A0ABM7F4L8</accession>
<reference evidence="2 3" key="2">
    <citation type="journal article" date="2023" name="ChemBioChem">
        <title>Acyltransferase Domain Exchange between Two Independent Type I Polyketide Synthases in the Same Producer Strain of Macrolide Antibiotics.</title>
        <authorList>
            <person name="Kudo F."/>
            <person name="Kishikawa K."/>
            <person name="Tsuboi K."/>
            <person name="Kido T."/>
            <person name="Usui T."/>
            <person name="Hashimoto J."/>
            <person name="Shin-Ya K."/>
            <person name="Miyanaga A."/>
            <person name="Eguchi T."/>
        </authorList>
    </citation>
    <scope>NUCLEOTIDE SEQUENCE [LARGE SCALE GENOMIC DNA]</scope>
    <source>
        <strain evidence="2 3">A-8890</strain>
    </source>
</reference>
<protein>
    <submittedName>
        <fullName evidence="2">Uncharacterized protein</fullName>
    </submittedName>
</protein>
<keyword evidence="3" id="KW-1185">Reference proteome</keyword>
<proteinExistence type="predicted"/>
<evidence type="ECO:0000313" key="3">
    <source>
        <dbReference type="Proteomes" id="UP001321542"/>
    </source>
</evidence>
<organism evidence="2 3">
    <name type="scientific">Streptomyces graminofaciens</name>
    <dbReference type="NCBI Taxonomy" id="68212"/>
    <lineage>
        <taxon>Bacteria</taxon>
        <taxon>Bacillati</taxon>
        <taxon>Actinomycetota</taxon>
        <taxon>Actinomycetes</taxon>
        <taxon>Kitasatosporales</taxon>
        <taxon>Streptomycetaceae</taxon>
        <taxon>Streptomyces</taxon>
    </lineage>
</organism>
<gene>
    <name evidence="2" type="ORF">SGFS_020150</name>
</gene>
<feature type="region of interest" description="Disordered" evidence="1">
    <location>
        <begin position="61"/>
        <end position="117"/>
    </location>
</feature>